<name>A0A7U6GE96_CALEA</name>
<dbReference type="CDD" id="cd07381">
    <property type="entry name" value="MPP_CapA"/>
    <property type="match status" value="1"/>
</dbReference>
<feature type="domain" description="Capsule synthesis protein CapA" evidence="2">
    <location>
        <begin position="273"/>
        <end position="500"/>
    </location>
</feature>
<evidence type="ECO:0000256" key="1">
    <source>
        <dbReference type="ARBA" id="ARBA00005662"/>
    </source>
</evidence>
<protein>
    <recommendedName>
        <fullName evidence="2">Capsule synthesis protein CapA domain-containing protein</fullName>
    </recommendedName>
</protein>
<dbReference type="InterPro" id="IPR052169">
    <property type="entry name" value="CW_Biosynth-Accessory"/>
</dbReference>
<keyword evidence="4" id="KW-1185">Reference proteome</keyword>
<dbReference type="EMBL" id="AP012051">
    <property type="protein sequence ID" value="BAL80799.1"/>
    <property type="molecule type" value="Genomic_DNA"/>
</dbReference>
<organism evidence="3 4">
    <name type="scientific">Caldisericum exile (strain DSM 21853 / NBRC 104410 / AZM16c01)</name>
    <dbReference type="NCBI Taxonomy" id="511051"/>
    <lineage>
        <taxon>Bacteria</taxon>
        <taxon>Pseudomonadati</taxon>
        <taxon>Caldisericota/Cryosericota group</taxon>
        <taxon>Caldisericota</taxon>
        <taxon>Caldisericia</taxon>
        <taxon>Caldisericales</taxon>
        <taxon>Caldisericaceae</taxon>
        <taxon>Caldisericum</taxon>
    </lineage>
</organism>
<dbReference type="Gene3D" id="3.40.830.10">
    <property type="entry name" value="LigB-like"/>
    <property type="match status" value="1"/>
</dbReference>
<dbReference type="Proteomes" id="UP000004793">
    <property type="component" value="Chromosome"/>
</dbReference>
<proteinExistence type="inferred from homology"/>
<evidence type="ECO:0000259" key="2">
    <source>
        <dbReference type="SMART" id="SM00854"/>
    </source>
</evidence>
<dbReference type="SMART" id="SM00854">
    <property type="entry name" value="PGA_cap"/>
    <property type="match status" value="1"/>
</dbReference>
<dbReference type="Pfam" id="PF09587">
    <property type="entry name" value="PGA_cap"/>
    <property type="match status" value="1"/>
</dbReference>
<sequence length="573" mass="65613">MGKQLFKLIVILTILWVLVVALNPSNAIAPEIKEPVIIGGVVPHHLVAEDVMIDFYKNVSTKVKPDVIVLLSPDHFGKCASMGASFITANSQFLELNIATDKINKLRSHFNIIEDNASIYLDHGIENHIPFLNKYFRNSNVLPILVSQNVTLNIAKEFSDILNKILPYNSLIIASVDFSHYLPKSIENVHDQKSLRVLLDFEENEFPKIDVDSWQSLYILRSFSLKRGYGKYEILSHKNTQDYSNDYLASSTSYVSCIFEKGEIPTQNDKPLTLSFVGDIMLDRGVYQKILSNSYFYPFYHIEQAFRGLDYVVGNLEGPITYKKVNFPRDSLRFCFDKGALQTLLYAHFNVVSLSNNHTDNMGNKGLQETKEILESGNIEYFGEPWDFKNSKIFKGNGIVIVGFNATYPFKIGEVKDWIRNTKETHKNDFLILFMHFGEEYIQKSTSYDSYLAHTLVDAGADLIIGSHPHVVKDIELYTSEKRKIKTLIFYSLGNFIFDQYFSYETQVGLMLFITKIGKNFQFVLEPITLYQSQPKLMSEKERTTFLTELANMSSKDLKESIKNGIINLTINY</sequence>
<reference evidence="3 4" key="1">
    <citation type="submission" date="2011-01" db="EMBL/GenBank/DDBJ databases">
        <title>Whole genome sequence of Caldisericum exile AZM16c01.</title>
        <authorList>
            <person name="Narita-Yamada S."/>
            <person name="Kawakoshi A."/>
            <person name="Nakamura S."/>
            <person name="Sasagawa M."/>
            <person name="Fukada J."/>
            <person name="Sekine M."/>
            <person name="Kato Y."/>
            <person name="Fukai R."/>
            <person name="Sasaki K."/>
            <person name="Hanamaki A."/>
            <person name="Narita H."/>
            <person name="Konno Y."/>
            <person name="Mori K."/>
            <person name="Yamazaki S."/>
            <person name="Suzuki K."/>
            <person name="Fujita N."/>
        </authorList>
    </citation>
    <scope>NUCLEOTIDE SEQUENCE [LARGE SCALE GENOMIC DNA]</scope>
    <source>
        <strain evidence="4">DSM 21853 / NBRC 104410 / AZM16c01</strain>
    </source>
</reference>
<evidence type="ECO:0000313" key="4">
    <source>
        <dbReference type="Proteomes" id="UP000004793"/>
    </source>
</evidence>
<dbReference type="InterPro" id="IPR019079">
    <property type="entry name" value="Capsule_synth_CapA"/>
</dbReference>
<dbReference type="SUPFAM" id="SSF56300">
    <property type="entry name" value="Metallo-dependent phosphatases"/>
    <property type="match status" value="1"/>
</dbReference>
<dbReference type="NCBIfam" id="TIGR04336">
    <property type="entry name" value="AmmeMemoSam_B"/>
    <property type="match status" value="1"/>
</dbReference>
<dbReference type="PANTHER" id="PTHR33393">
    <property type="entry name" value="POLYGLUTAMINE SYNTHESIS ACCESSORY PROTEIN RV0574C-RELATED"/>
    <property type="match status" value="1"/>
</dbReference>
<dbReference type="PANTHER" id="PTHR33393:SF12">
    <property type="entry name" value="CAPSULE BIOSYNTHESIS PROTEIN CAPA"/>
    <property type="match status" value="1"/>
</dbReference>
<dbReference type="RefSeq" id="WP_014453202.1">
    <property type="nucleotide sequence ID" value="NC_017096.1"/>
</dbReference>
<dbReference type="Pfam" id="PF01875">
    <property type="entry name" value="Memo"/>
    <property type="match status" value="1"/>
</dbReference>
<dbReference type="Gene3D" id="3.60.21.10">
    <property type="match status" value="1"/>
</dbReference>
<dbReference type="OrthoDB" id="9810906at2"/>
<dbReference type="InterPro" id="IPR002737">
    <property type="entry name" value="MEMO1_fam"/>
</dbReference>
<gene>
    <name evidence="3" type="ordered locus">CSE_06730</name>
</gene>
<accession>A0A7U6GE96</accession>
<comment type="similarity">
    <text evidence="1">Belongs to the CapA family.</text>
</comment>
<dbReference type="InterPro" id="IPR029052">
    <property type="entry name" value="Metallo-depent_PP-like"/>
</dbReference>
<dbReference type="KEGG" id="cex:CSE_06730"/>
<dbReference type="AlphaFoldDB" id="A0A7U6GE96"/>
<evidence type="ECO:0000313" key="3">
    <source>
        <dbReference type="EMBL" id="BAL80799.1"/>
    </source>
</evidence>